<dbReference type="OrthoDB" id="10009100at2"/>
<evidence type="ECO:0000256" key="2">
    <source>
        <dbReference type="SAM" id="Phobius"/>
    </source>
</evidence>
<organism evidence="3 4">
    <name type="scientific">Paracoccus aminophilus JCM 7686</name>
    <dbReference type="NCBI Taxonomy" id="1367847"/>
    <lineage>
        <taxon>Bacteria</taxon>
        <taxon>Pseudomonadati</taxon>
        <taxon>Pseudomonadota</taxon>
        <taxon>Alphaproteobacteria</taxon>
        <taxon>Rhodobacterales</taxon>
        <taxon>Paracoccaceae</taxon>
        <taxon>Paracoccus</taxon>
    </lineage>
</organism>
<reference evidence="3 4" key="1">
    <citation type="journal article" date="2014" name="BMC Genomics">
        <title>Architecture and functions of a multipartite genome of the methylotrophic bacterium Paracoccus aminophilus JCM 7686, containing primary and secondary chromids.</title>
        <authorList>
            <person name="Dziewit L."/>
            <person name="Czarnecki J."/>
            <person name="Wibberg D."/>
            <person name="Radlinska M."/>
            <person name="Mrozek P."/>
            <person name="Szymczak M."/>
            <person name="Schluter A."/>
            <person name="Puhler A."/>
            <person name="Bartosik D."/>
        </authorList>
    </citation>
    <scope>NUCLEOTIDE SEQUENCE [LARGE SCALE GENOMIC DNA]</scope>
    <source>
        <strain evidence="3">JCM 7686</strain>
    </source>
</reference>
<dbReference type="RefSeq" id="WP_020949957.1">
    <property type="nucleotide sequence ID" value="NC_022041.1"/>
</dbReference>
<dbReference type="STRING" id="1367847.JCM7686_1210"/>
<dbReference type="PATRIC" id="fig|1367847.3.peg.1181"/>
<proteinExistence type="predicted"/>
<evidence type="ECO:0000313" key="3">
    <source>
        <dbReference type="EMBL" id="AGT08319.1"/>
    </source>
</evidence>
<keyword evidence="2" id="KW-1133">Transmembrane helix</keyword>
<dbReference type="AlphaFoldDB" id="S5XM19"/>
<name>S5XM19_PARAH</name>
<protein>
    <submittedName>
        <fullName evidence="3">Uncharacterized protein</fullName>
    </submittedName>
</protein>
<keyword evidence="2" id="KW-0812">Transmembrane</keyword>
<feature type="region of interest" description="Disordered" evidence="1">
    <location>
        <begin position="79"/>
        <end position="100"/>
    </location>
</feature>
<keyword evidence="2" id="KW-0472">Membrane</keyword>
<evidence type="ECO:0000256" key="1">
    <source>
        <dbReference type="SAM" id="MobiDB-lite"/>
    </source>
</evidence>
<feature type="transmembrane region" description="Helical" evidence="2">
    <location>
        <begin position="29"/>
        <end position="49"/>
    </location>
</feature>
<sequence>MAPILTGTISGMLCALVVLISGWGWGVAFLTYVITGVLATLGDAIWIVYGRAYLGRRRAVSHEDEQGKLGILSRLTGANKRKRAVGSSSRGSNGEGGGCD</sequence>
<accession>S5XM19</accession>
<dbReference type="Proteomes" id="UP000015480">
    <property type="component" value="Chromosome"/>
</dbReference>
<feature type="transmembrane region" description="Helical" evidence="2">
    <location>
        <begin position="5"/>
        <end position="23"/>
    </location>
</feature>
<dbReference type="KEGG" id="pami:JCM7686_1210"/>
<keyword evidence="4" id="KW-1185">Reference proteome</keyword>
<dbReference type="HOGENOM" id="CLU_2303178_0_0_5"/>
<evidence type="ECO:0000313" key="4">
    <source>
        <dbReference type="Proteomes" id="UP000015480"/>
    </source>
</evidence>
<dbReference type="EMBL" id="CP006650">
    <property type="protein sequence ID" value="AGT08319.1"/>
    <property type="molecule type" value="Genomic_DNA"/>
</dbReference>
<gene>
    <name evidence="3" type="ORF">JCM7686_1210</name>
</gene>